<keyword evidence="7" id="KW-0811">Translocation</keyword>
<dbReference type="Pfam" id="PF05020">
    <property type="entry name" value="zf-NPL4"/>
    <property type="match status" value="1"/>
</dbReference>
<accession>A0AAN7WS97</accession>
<dbReference type="InterPro" id="IPR037518">
    <property type="entry name" value="MPN"/>
</dbReference>
<dbReference type="GO" id="GO:0031965">
    <property type="term" value="C:nuclear membrane"/>
    <property type="evidence" value="ECO:0007669"/>
    <property type="project" value="UniProtKB-SubCell"/>
</dbReference>
<dbReference type="InterPro" id="IPR007717">
    <property type="entry name" value="NPL4_C"/>
</dbReference>
<evidence type="ECO:0000313" key="11">
    <source>
        <dbReference type="Proteomes" id="UP001306508"/>
    </source>
</evidence>
<evidence type="ECO:0000313" key="10">
    <source>
        <dbReference type="EMBL" id="KAK5778693.1"/>
    </source>
</evidence>
<dbReference type="SUPFAM" id="SSF54236">
    <property type="entry name" value="Ubiquitin-like"/>
    <property type="match status" value="1"/>
</dbReference>
<dbReference type="CDD" id="cd08061">
    <property type="entry name" value="MPN_NPL4"/>
    <property type="match status" value="1"/>
</dbReference>
<evidence type="ECO:0000256" key="5">
    <source>
        <dbReference type="ARBA" id="ARBA00019709"/>
    </source>
</evidence>
<dbReference type="GO" id="GO:0051028">
    <property type="term" value="P:mRNA transport"/>
    <property type="evidence" value="ECO:0007669"/>
    <property type="project" value="UniProtKB-KW"/>
</dbReference>
<dbReference type="GO" id="GO:0005789">
    <property type="term" value="C:endoplasmic reticulum membrane"/>
    <property type="evidence" value="ECO:0007669"/>
    <property type="project" value="UniProtKB-SubCell"/>
</dbReference>
<evidence type="ECO:0000256" key="7">
    <source>
        <dbReference type="ARBA" id="ARBA00023010"/>
    </source>
</evidence>
<dbReference type="PROSITE" id="PS50249">
    <property type="entry name" value="MPN"/>
    <property type="match status" value="1"/>
</dbReference>
<dbReference type="GO" id="GO:0006511">
    <property type="term" value="P:ubiquitin-dependent protein catabolic process"/>
    <property type="evidence" value="ECO:0007669"/>
    <property type="project" value="InterPro"/>
</dbReference>
<dbReference type="PIRSF" id="PIRSF010052">
    <property type="entry name" value="Polyub_prc_Npl4"/>
    <property type="match status" value="1"/>
</dbReference>
<gene>
    <name evidence="10" type="ORF">RI543_004364</name>
</gene>
<comment type="function">
    <text evidence="8">Involved in the import of nuclear-targeted proteins into the nucleus and the export of poly(A) RNA out of the nucleus. Has a role in the endoplasmic reticulum-associated degradation (ERAD) pathway.</text>
</comment>
<keyword evidence="7" id="KW-0653">Protein transport</keyword>
<dbReference type="EMBL" id="JAWIZZ010000053">
    <property type="protein sequence ID" value="KAK5778693.1"/>
    <property type="molecule type" value="Genomic_DNA"/>
</dbReference>
<protein>
    <recommendedName>
        <fullName evidence="5">Nuclear protein localization protein 4</fullName>
    </recommendedName>
</protein>
<dbReference type="PANTHER" id="PTHR12710">
    <property type="entry name" value="NUCLEAR PROTEIN LOCALIZATION 4"/>
    <property type="match status" value="1"/>
</dbReference>
<dbReference type="Proteomes" id="UP001306508">
    <property type="component" value="Unassembled WGS sequence"/>
</dbReference>
<dbReference type="GO" id="GO:0031625">
    <property type="term" value="F:ubiquitin protein ligase binding"/>
    <property type="evidence" value="ECO:0007669"/>
    <property type="project" value="TreeGrafter"/>
</dbReference>
<evidence type="ECO:0000256" key="6">
    <source>
        <dbReference type="ARBA" id="ARBA00022816"/>
    </source>
</evidence>
<dbReference type="InterPro" id="IPR016563">
    <property type="entry name" value="Npl4"/>
</dbReference>
<keyword evidence="6" id="KW-0509">mRNA transport</keyword>
<sequence>MLLRFRSKDGMHRVSCEPNDTMGSVLEKLIPVLDPNADLNTLVLNDKPGNVGSKLASTIALNTISDLGLKHGDIMFVTYSLASNKVEGASSNSLSVPINSKILKVPNPLKVSELPIDIELNKEQGLIPRKKSSFCKHGDKGMCEYCSPLPPWDKEYHENNKIKHISFHSYLQKLNVQTNKSNGSSYMSPLSQLDYKIDLHCRNGHEPWPRGICSKCQPSAITLQQQEFRMVDHVEFQDSQLINEFIESWRCTGIQRIGYLYGTYARYDSTPLGIKAVVEAIYEPMQHDEQDGLTVDIPSIVEEMRQVDAVATDMGLMRVGLIFTDLTDAGNGDGSVFCKRHKDSFFLTPFEVILAAQHQIANPNVCKYSKQGIFSSKFVTCVVSGNQDGEIDISSYQVSREAEALVDANMISGSTHPSMAWINETTNERYVPELFYMKQNEYGVTVKQNAKPAFPVDYLLVSLTHGFPKNEANVTTKRSRFLTIKGFSWANRQSMGQSQDYQELKKWLGTSINEGDLIVLQEKLSNFHALLYIKTLDILSSNEWSYLLKAALVITGVSNEERIESLLQLLESPGWQTMVMILQETA</sequence>
<evidence type="ECO:0000256" key="3">
    <source>
        <dbReference type="ARBA" id="ARBA00004556"/>
    </source>
</evidence>
<dbReference type="AlphaFoldDB" id="A0AAN7WS97"/>
<evidence type="ECO:0000256" key="2">
    <source>
        <dbReference type="ARBA" id="ARBA00004406"/>
    </source>
</evidence>
<name>A0AAN7WS97_9SACH</name>
<comment type="caution">
    <text evidence="10">The sequence shown here is derived from an EMBL/GenBank/DDBJ whole genome shotgun (WGS) entry which is preliminary data.</text>
</comment>
<dbReference type="GO" id="GO:0048471">
    <property type="term" value="C:perinuclear region of cytoplasm"/>
    <property type="evidence" value="ECO:0007669"/>
    <property type="project" value="UniProtKB-SubCell"/>
</dbReference>
<dbReference type="InterPro" id="IPR007716">
    <property type="entry name" value="NPL4_Zn-bd_put"/>
</dbReference>
<evidence type="ECO:0000259" key="9">
    <source>
        <dbReference type="PROSITE" id="PS50249"/>
    </source>
</evidence>
<dbReference type="Pfam" id="PF05021">
    <property type="entry name" value="NPL4"/>
    <property type="match status" value="1"/>
</dbReference>
<dbReference type="PANTHER" id="PTHR12710:SF0">
    <property type="entry name" value="NUCLEAR PROTEIN LOCALIZATION PROTEIN 4 HOMOLOG"/>
    <property type="match status" value="1"/>
</dbReference>
<evidence type="ECO:0000256" key="8">
    <source>
        <dbReference type="ARBA" id="ARBA00024703"/>
    </source>
</evidence>
<keyword evidence="6" id="KW-0813">Transport</keyword>
<dbReference type="InterPro" id="IPR024682">
    <property type="entry name" value="Npl4_Ub-like_dom"/>
</dbReference>
<comment type="subcellular location">
    <subcellularLocation>
        <location evidence="3">Cytoplasm</location>
        <location evidence="3">Perinuclear region</location>
    </subcellularLocation>
    <subcellularLocation>
        <location evidence="2">Endoplasmic reticulum membrane</location>
        <topology evidence="2">Peripheral membrane protein</topology>
    </subcellularLocation>
    <subcellularLocation>
        <location evidence="1">Nucleus membrane</location>
        <topology evidence="1">Peripheral membrane protein</topology>
        <orientation evidence="1">Cytoplasmic side</orientation>
    </subcellularLocation>
</comment>
<dbReference type="Pfam" id="PF11543">
    <property type="entry name" value="UN_NPL4"/>
    <property type="match status" value="1"/>
</dbReference>
<proteinExistence type="inferred from homology"/>
<dbReference type="GO" id="GO:0015031">
    <property type="term" value="P:protein transport"/>
    <property type="evidence" value="ECO:0007669"/>
    <property type="project" value="UniProtKB-KW"/>
</dbReference>
<dbReference type="GO" id="GO:0043130">
    <property type="term" value="F:ubiquitin binding"/>
    <property type="evidence" value="ECO:0007669"/>
    <property type="project" value="TreeGrafter"/>
</dbReference>
<organism evidence="10 11">
    <name type="scientific">Arxiozyma heterogenica</name>
    <dbReference type="NCBI Taxonomy" id="278026"/>
    <lineage>
        <taxon>Eukaryota</taxon>
        <taxon>Fungi</taxon>
        <taxon>Dikarya</taxon>
        <taxon>Ascomycota</taxon>
        <taxon>Saccharomycotina</taxon>
        <taxon>Saccharomycetes</taxon>
        <taxon>Saccharomycetales</taxon>
        <taxon>Saccharomycetaceae</taxon>
        <taxon>Arxiozyma</taxon>
    </lineage>
</organism>
<feature type="domain" description="MPN" evidence="9">
    <location>
        <begin position="234"/>
        <end position="374"/>
    </location>
</feature>
<dbReference type="InterPro" id="IPR029071">
    <property type="entry name" value="Ubiquitin-like_domsf"/>
</dbReference>
<keyword evidence="11" id="KW-1185">Reference proteome</keyword>
<evidence type="ECO:0000256" key="4">
    <source>
        <dbReference type="ARBA" id="ARBA00011025"/>
    </source>
</evidence>
<dbReference type="Gene3D" id="3.10.20.90">
    <property type="entry name" value="Phosphatidylinositol 3-kinase Catalytic Subunit, Chain A, domain 1"/>
    <property type="match status" value="1"/>
</dbReference>
<reference evidence="11" key="1">
    <citation type="submission" date="2023-07" db="EMBL/GenBank/DDBJ databases">
        <title>A draft genome of Kazachstania heterogenica Y-27499.</title>
        <authorList>
            <person name="Donic C."/>
            <person name="Kralova J.S."/>
            <person name="Fidel L."/>
            <person name="Ben-Dor S."/>
            <person name="Jung S."/>
        </authorList>
    </citation>
    <scope>NUCLEOTIDE SEQUENCE [LARGE SCALE GENOMIC DNA]</scope>
    <source>
        <strain evidence="11">Y27499</strain>
    </source>
</reference>
<comment type="similarity">
    <text evidence="4">Belongs to the NPL4 family.</text>
</comment>
<evidence type="ECO:0000256" key="1">
    <source>
        <dbReference type="ARBA" id="ARBA00004335"/>
    </source>
</evidence>